<evidence type="ECO:0000313" key="3">
    <source>
        <dbReference type="Proteomes" id="UP000494120"/>
    </source>
</evidence>
<gene>
    <name evidence="2" type="ORF">BLA17378_03734</name>
</gene>
<sequence>MKGPSYTTKQGKMPVRDATEAGQLLDSVDVRVPIGLRDRALIALMVFLFTQICAALTM</sequence>
<reference evidence="2 3" key="1">
    <citation type="submission" date="2019-09" db="EMBL/GenBank/DDBJ databases">
        <authorList>
            <person name="Depoorter E."/>
        </authorList>
    </citation>
    <scope>NUCLEOTIDE SEQUENCE [LARGE SCALE GENOMIC DNA]</scope>
    <source>
        <strain evidence="2 3">R-17378</strain>
    </source>
</reference>
<keyword evidence="3" id="KW-1185">Reference proteome</keyword>
<dbReference type="Proteomes" id="UP000494120">
    <property type="component" value="Unassembled WGS sequence"/>
</dbReference>
<organism evidence="2 3">
    <name type="scientific">Burkholderia aenigmatica</name>
    <dbReference type="NCBI Taxonomy" id="2015348"/>
    <lineage>
        <taxon>Bacteria</taxon>
        <taxon>Pseudomonadati</taxon>
        <taxon>Pseudomonadota</taxon>
        <taxon>Betaproteobacteria</taxon>
        <taxon>Burkholderiales</taxon>
        <taxon>Burkholderiaceae</taxon>
        <taxon>Burkholderia</taxon>
        <taxon>Burkholderia cepacia complex</taxon>
    </lineage>
</organism>
<accession>A0ABY6XTB6</accession>
<feature type="transmembrane region" description="Helical" evidence="1">
    <location>
        <begin position="40"/>
        <end position="57"/>
    </location>
</feature>
<dbReference type="EMBL" id="CABVQG010000012">
    <property type="protein sequence ID" value="VWC78120.1"/>
    <property type="molecule type" value="Genomic_DNA"/>
</dbReference>
<proteinExistence type="predicted"/>
<keyword evidence="1" id="KW-1133">Transmembrane helix</keyword>
<comment type="caution">
    <text evidence="2">The sequence shown here is derived from an EMBL/GenBank/DDBJ whole genome shotgun (WGS) entry which is preliminary data.</text>
</comment>
<name>A0ABY6XTB6_9BURK</name>
<keyword evidence="1" id="KW-0812">Transmembrane</keyword>
<protein>
    <submittedName>
        <fullName evidence="2">Phage integrase family protein</fullName>
    </submittedName>
</protein>
<dbReference type="RefSeq" id="WP_174957986.1">
    <property type="nucleotide sequence ID" value="NZ_CABVQG010000012.1"/>
</dbReference>
<evidence type="ECO:0000256" key="1">
    <source>
        <dbReference type="SAM" id="Phobius"/>
    </source>
</evidence>
<evidence type="ECO:0000313" key="2">
    <source>
        <dbReference type="EMBL" id="VWC78120.1"/>
    </source>
</evidence>
<keyword evidence="1" id="KW-0472">Membrane</keyword>